<sequence length="95" mass="9872">MWDIPRQGLPTPPTLPLQNKHYTTQFLSEMAPSDCTCESACTACGPSGTGCACAKGKCDCAECPNKAHTAQCACQQPGHGDSCGCTNSNKPCNCS</sequence>
<evidence type="ECO:0000313" key="1">
    <source>
        <dbReference type="EMBL" id="KAF8881828.1"/>
    </source>
</evidence>
<comment type="caution">
    <text evidence="1">The sequence shown here is derived from an EMBL/GenBank/DDBJ whole genome shotgun (WGS) entry which is preliminary data.</text>
</comment>
<dbReference type="OrthoDB" id="2602657at2759"/>
<dbReference type="EMBL" id="JADNYJ010000128">
    <property type="protein sequence ID" value="KAF8881828.1"/>
    <property type="molecule type" value="Genomic_DNA"/>
</dbReference>
<reference evidence="1" key="1">
    <citation type="submission" date="2020-11" db="EMBL/GenBank/DDBJ databases">
        <authorList>
            <consortium name="DOE Joint Genome Institute"/>
            <person name="Ahrendt S."/>
            <person name="Riley R."/>
            <person name="Andreopoulos W."/>
            <person name="LaButti K."/>
            <person name="Pangilinan J."/>
            <person name="Ruiz-duenas F.J."/>
            <person name="Barrasa J.M."/>
            <person name="Sanchez-Garcia M."/>
            <person name="Camarero S."/>
            <person name="Miyauchi S."/>
            <person name="Serrano A."/>
            <person name="Linde D."/>
            <person name="Babiker R."/>
            <person name="Drula E."/>
            <person name="Ayuso-Fernandez I."/>
            <person name="Pacheco R."/>
            <person name="Padilla G."/>
            <person name="Ferreira P."/>
            <person name="Barriuso J."/>
            <person name="Kellner H."/>
            <person name="Castanera R."/>
            <person name="Alfaro M."/>
            <person name="Ramirez L."/>
            <person name="Pisabarro A.G."/>
            <person name="Kuo A."/>
            <person name="Tritt A."/>
            <person name="Lipzen A."/>
            <person name="He G."/>
            <person name="Yan M."/>
            <person name="Ng V."/>
            <person name="Cullen D."/>
            <person name="Martin F."/>
            <person name="Rosso M.-N."/>
            <person name="Henrissat B."/>
            <person name="Hibbett D."/>
            <person name="Martinez A.T."/>
            <person name="Grigoriev I.V."/>
        </authorList>
    </citation>
    <scope>NUCLEOTIDE SEQUENCE</scope>
    <source>
        <strain evidence="1">AH 44721</strain>
    </source>
</reference>
<keyword evidence="2" id="KW-1185">Reference proteome</keyword>
<dbReference type="AlphaFoldDB" id="A0A9P5NFH1"/>
<gene>
    <name evidence="1" type="ORF">CPB84DRAFT_1791451</name>
</gene>
<proteinExistence type="predicted"/>
<accession>A0A9P5NFH1</accession>
<name>A0A9P5NFH1_GYMJU</name>
<protein>
    <recommendedName>
        <fullName evidence="3">Metallothionein</fullName>
    </recommendedName>
</protein>
<dbReference type="Proteomes" id="UP000724874">
    <property type="component" value="Unassembled WGS sequence"/>
</dbReference>
<organism evidence="1 2">
    <name type="scientific">Gymnopilus junonius</name>
    <name type="common">Spectacular rustgill mushroom</name>
    <name type="synonym">Gymnopilus spectabilis subsp. junonius</name>
    <dbReference type="NCBI Taxonomy" id="109634"/>
    <lineage>
        <taxon>Eukaryota</taxon>
        <taxon>Fungi</taxon>
        <taxon>Dikarya</taxon>
        <taxon>Basidiomycota</taxon>
        <taxon>Agaricomycotina</taxon>
        <taxon>Agaricomycetes</taxon>
        <taxon>Agaricomycetidae</taxon>
        <taxon>Agaricales</taxon>
        <taxon>Agaricineae</taxon>
        <taxon>Hymenogastraceae</taxon>
        <taxon>Gymnopilus</taxon>
    </lineage>
</organism>
<evidence type="ECO:0008006" key="3">
    <source>
        <dbReference type="Google" id="ProtNLM"/>
    </source>
</evidence>
<evidence type="ECO:0000313" key="2">
    <source>
        <dbReference type="Proteomes" id="UP000724874"/>
    </source>
</evidence>